<feature type="domain" description="CREG-like beta-barrel" evidence="3">
    <location>
        <begin position="111"/>
        <end position="202"/>
    </location>
</feature>
<keyword evidence="1" id="KW-0472">Membrane</keyword>
<dbReference type="Pfam" id="PF13883">
    <property type="entry name" value="CREG_beta-barrel"/>
    <property type="match status" value="1"/>
</dbReference>
<evidence type="ECO:0000313" key="5">
    <source>
        <dbReference type="Proteomes" id="UP000886885"/>
    </source>
</evidence>
<dbReference type="PANTHER" id="PTHR13343:SF24">
    <property type="entry name" value="OS07G0573800 PROTEIN"/>
    <property type="match status" value="1"/>
</dbReference>
<dbReference type="AlphaFoldDB" id="A0A8X7YJJ1"/>
<dbReference type="InterPro" id="IPR055343">
    <property type="entry name" value="CREG_beta-barrel"/>
</dbReference>
<evidence type="ECO:0000259" key="3">
    <source>
        <dbReference type="Pfam" id="PF13883"/>
    </source>
</evidence>
<evidence type="ECO:0000313" key="4">
    <source>
        <dbReference type="EMBL" id="KAG6750762.1"/>
    </source>
</evidence>
<organism evidence="4 5">
    <name type="scientific">Populus tomentosa</name>
    <name type="common">Chinese white poplar</name>
    <dbReference type="NCBI Taxonomy" id="118781"/>
    <lineage>
        <taxon>Eukaryota</taxon>
        <taxon>Viridiplantae</taxon>
        <taxon>Streptophyta</taxon>
        <taxon>Embryophyta</taxon>
        <taxon>Tracheophyta</taxon>
        <taxon>Spermatophyta</taxon>
        <taxon>Magnoliopsida</taxon>
        <taxon>eudicotyledons</taxon>
        <taxon>Gunneridae</taxon>
        <taxon>Pentapetalae</taxon>
        <taxon>rosids</taxon>
        <taxon>fabids</taxon>
        <taxon>Malpighiales</taxon>
        <taxon>Salicaceae</taxon>
        <taxon>Saliceae</taxon>
        <taxon>Populus</taxon>
    </lineage>
</organism>
<evidence type="ECO:0000259" key="2">
    <source>
        <dbReference type="Pfam" id="PF10615"/>
    </source>
</evidence>
<accession>A0A8X7YJJ1</accession>
<gene>
    <name evidence="4" type="ORF">POTOM_045274</name>
</gene>
<reference evidence="4" key="1">
    <citation type="journal article" date="2020" name="bioRxiv">
        <title>Hybrid origin of Populus tomentosa Carr. identified through genome sequencing and phylogenomic analysis.</title>
        <authorList>
            <person name="An X."/>
            <person name="Gao K."/>
            <person name="Chen Z."/>
            <person name="Li J."/>
            <person name="Yang X."/>
            <person name="Yang X."/>
            <person name="Zhou J."/>
            <person name="Guo T."/>
            <person name="Zhao T."/>
            <person name="Huang S."/>
            <person name="Miao D."/>
            <person name="Khan W.U."/>
            <person name="Rao P."/>
            <person name="Ye M."/>
            <person name="Lei B."/>
            <person name="Liao W."/>
            <person name="Wang J."/>
            <person name="Ji L."/>
            <person name="Li Y."/>
            <person name="Guo B."/>
            <person name="Mustafa N.S."/>
            <person name="Li S."/>
            <person name="Yun Q."/>
            <person name="Keller S.R."/>
            <person name="Mao J."/>
            <person name="Zhang R."/>
            <person name="Strauss S.H."/>
        </authorList>
    </citation>
    <scope>NUCLEOTIDE SEQUENCE</scope>
    <source>
        <strain evidence="4">GM15</strain>
        <tissue evidence="4">Leaf</tissue>
    </source>
</reference>
<dbReference type="PANTHER" id="PTHR13343">
    <property type="entry name" value="CREG1 PROTEIN"/>
    <property type="match status" value="1"/>
</dbReference>
<dbReference type="Proteomes" id="UP000886885">
    <property type="component" value="Chromosome 13D"/>
</dbReference>
<keyword evidence="1" id="KW-0812">Transmembrane</keyword>
<evidence type="ECO:0000256" key="1">
    <source>
        <dbReference type="SAM" id="Phobius"/>
    </source>
</evidence>
<feature type="transmembrane region" description="Helical" evidence="1">
    <location>
        <begin position="73"/>
        <end position="92"/>
    </location>
</feature>
<dbReference type="EMBL" id="JAAWWB010000026">
    <property type="protein sequence ID" value="KAG6750762.1"/>
    <property type="molecule type" value="Genomic_DNA"/>
</dbReference>
<keyword evidence="5" id="KW-1185">Reference proteome</keyword>
<name>A0A8X7YJJ1_POPTO</name>
<proteinExistence type="predicted"/>
<keyword evidence="1" id="KW-1133">Transmembrane helix</keyword>
<feature type="domain" description="DUF2470" evidence="2">
    <location>
        <begin position="262"/>
        <end position="335"/>
    </location>
</feature>
<protein>
    <recommendedName>
        <fullName evidence="6">DUF2470 domain-containing protein</fullName>
    </recommendedName>
</protein>
<dbReference type="InterPro" id="IPR019595">
    <property type="entry name" value="DUF2470"/>
</dbReference>
<dbReference type="Pfam" id="PF10615">
    <property type="entry name" value="DUF2470"/>
    <property type="match status" value="1"/>
</dbReference>
<sequence>MASVAQSSTQAVSTGDVNSDANVFQLIQTHQEKAARLPPVEEIRTVLDQSTHGMLSTFSQLAQLKGVVRDVRVGLFVAVISIVMTLYLTFLVEGWEVQCFGPSEILEKTAAAINHKKHEGYPSGSMVDFACDADGSPIVAVSSWAVHAKDLIANPKCSLLVAKDPEDRTDLVITLPGDSIPVSEKDVTAVRTAYLAKHPDAFRDLIISSIFKVDFGDFQFMRIEPKVVQYESGAATTLLGSGEFSKEEYQTAKVDPIAQFSKPVASHMNRDHAEDTRLIVQHSTSIPVDSAYMLDVDSLGFNVKAVYQGNTYKLRIPFPRRAEERKDVKTLVVEMLQAAKS</sequence>
<dbReference type="OrthoDB" id="2138282at2759"/>
<comment type="caution">
    <text evidence="4">The sequence shown here is derived from an EMBL/GenBank/DDBJ whole genome shotgun (WGS) entry which is preliminary data.</text>
</comment>
<evidence type="ECO:0008006" key="6">
    <source>
        <dbReference type="Google" id="ProtNLM"/>
    </source>
</evidence>